<feature type="chain" id="PRO_5014663018" evidence="1">
    <location>
        <begin position="18"/>
        <end position="69"/>
    </location>
</feature>
<proteinExistence type="predicted"/>
<feature type="signal peptide" evidence="1">
    <location>
        <begin position="1"/>
        <end position="17"/>
    </location>
</feature>
<dbReference type="PROSITE" id="PS51257">
    <property type="entry name" value="PROKAR_LIPOPROTEIN"/>
    <property type="match status" value="1"/>
</dbReference>
<organism evidence="2">
    <name type="scientific">Anopheles triannulatus</name>
    <dbReference type="NCBI Taxonomy" id="58253"/>
    <lineage>
        <taxon>Eukaryota</taxon>
        <taxon>Metazoa</taxon>
        <taxon>Ecdysozoa</taxon>
        <taxon>Arthropoda</taxon>
        <taxon>Hexapoda</taxon>
        <taxon>Insecta</taxon>
        <taxon>Pterygota</taxon>
        <taxon>Neoptera</taxon>
        <taxon>Endopterygota</taxon>
        <taxon>Diptera</taxon>
        <taxon>Nematocera</taxon>
        <taxon>Culicoidea</taxon>
        <taxon>Culicidae</taxon>
        <taxon>Anophelinae</taxon>
        <taxon>Anopheles</taxon>
    </lineage>
</organism>
<sequence length="69" mass="7688">MRSIVFLLANLLGSCFRARHGPLGYLCSRRYAIKRCIMFIIGRAFRNQVLQVTFSCSACVSRSLSLGTG</sequence>
<evidence type="ECO:0000313" key="2">
    <source>
        <dbReference type="EMBL" id="MBW47313.1"/>
    </source>
</evidence>
<accession>A0A2M4B2N5</accession>
<dbReference type="AlphaFoldDB" id="A0A2M4B2N5"/>
<dbReference type="EMBL" id="GGFK01013992">
    <property type="protein sequence ID" value="MBW47313.1"/>
    <property type="molecule type" value="Transcribed_RNA"/>
</dbReference>
<keyword evidence="1" id="KW-0732">Signal</keyword>
<evidence type="ECO:0000256" key="1">
    <source>
        <dbReference type="SAM" id="SignalP"/>
    </source>
</evidence>
<reference evidence="2" key="1">
    <citation type="submission" date="2018-01" db="EMBL/GenBank/DDBJ databases">
        <title>An insight into the sialome of Amazonian anophelines.</title>
        <authorList>
            <person name="Ribeiro J.M."/>
            <person name="Scarpassa V."/>
            <person name="Calvo E."/>
        </authorList>
    </citation>
    <scope>NUCLEOTIDE SEQUENCE</scope>
    <source>
        <tissue evidence="2">Salivary glands</tissue>
    </source>
</reference>
<protein>
    <submittedName>
        <fullName evidence="2">Putative secreted protein</fullName>
    </submittedName>
</protein>
<name>A0A2M4B2N5_9DIPT</name>